<dbReference type="PANTHER" id="PTHR42999:SF1">
    <property type="entry name" value="PENTAPEPTIDE REPEAT-CONTAINING PROTEIN"/>
    <property type="match status" value="1"/>
</dbReference>
<dbReference type="EMBL" id="CP046172">
    <property type="protein sequence ID" value="QIS08740.1"/>
    <property type="molecule type" value="Genomic_DNA"/>
</dbReference>
<dbReference type="Gene3D" id="2.160.20.80">
    <property type="entry name" value="E3 ubiquitin-protein ligase SopA"/>
    <property type="match status" value="1"/>
</dbReference>
<dbReference type="InterPro" id="IPR001646">
    <property type="entry name" value="5peptide_repeat"/>
</dbReference>
<dbReference type="RefSeq" id="WP_167471938.1">
    <property type="nucleotide sequence ID" value="NZ_CP046172.1"/>
</dbReference>
<evidence type="ECO:0000313" key="1">
    <source>
        <dbReference type="EMBL" id="QIS08740.1"/>
    </source>
</evidence>
<dbReference type="PANTHER" id="PTHR42999">
    <property type="entry name" value="ANTIBIOTIC RESISTANCE PROTEIN MCBG"/>
    <property type="match status" value="1"/>
</dbReference>
<dbReference type="Proteomes" id="UP000503540">
    <property type="component" value="Chromosome"/>
</dbReference>
<proteinExistence type="predicted"/>
<keyword evidence="2" id="KW-1185">Reference proteome</keyword>
<organism evidence="1 2">
    <name type="scientific">Nocardia arthritidis</name>
    <dbReference type="NCBI Taxonomy" id="228602"/>
    <lineage>
        <taxon>Bacteria</taxon>
        <taxon>Bacillati</taxon>
        <taxon>Actinomycetota</taxon>
        <taxon>Actinomycetes</taxon>
        <taxon>Mycobacteriales</taxon>
        <taxon>Nocardiaceae</taxon>
        <taxon>Nocardia</taxon>
    </lineage>
</organism>
<accession>A0A6G9Y6L2</accession>
<protein>
    <submittedName>
        <fullName evidence="1">Pentapeptide repeat-containing protein</fullName>
    </submittedName>
</protein>
<dbReference type="InterPro" id="IPR052949">
    <property type="entry name" value="PA_immunity-related"/>
</dbReference>
<reference evidence="1 2" key="1">
    <citation type="journal article" date="2019" name="ACS Chem. Biol.">
        <title>Identification and Mobilization of a Cryptic Antibiotic Biosynthesis Gene Locus from a Human-Pathogenic Nocardia Isolate.</title>
        <authorList>
            <person name="Herisse M."/>
            <person name="Ishida K."/>
            <person name="Porter J.L."/>
            <person name="Howden B."/>
            <person name="Hertweck C."/>
            <person name="Stinear T.P."/>
            <person name="Pidot S.J."/>
        </authorList>
    </citation>
    <scope>NUCLEOTIDE SEQUENCE [LARGE SCALE GENOMIC DNA]</scope>
    <source>
        <strain evidence="1 2">AUSMDU00012717</strain>
    </source>
</reference>
<gene>
    <name evidence="1" type="ORF">F5544_04130</name>
</gene>
<dbReference type="AlphaFoldDB" id="A0A6G9Y6L2"/>
<dbReference type="SUPFAM" id="SSF141571">
    <property type="entry name" value="Pentapeptide repeat-like"/>
    <property type="match status" value="1"/>
</dbReference>
<evidence type="ECO:0000313" key="2">
    <source>
        <dbReference type="Proteomes" id="UP000503540"/>
    </source>
</evidence>
<dbReference type="Pfam" id="PF00805">
    <property type="entry name" value="Pentapeptide"/>
    <property type="match status" value="1"/>
</dbReference>
<dbReference type="KEGG" id="nah:F5544_04130"/>
<name>A0A6G9Y6L2_9NOCA</name>
<sequence>MADRRNGEQPPPTEHTIRGEDWYGRELVDERHTRVEFLDVDMSETATRNTVFTECAFRNVNFSQSVHRSTAFLNCTFTACRFFETEFTTCKLTGSMFDRCTFTLFEAIGGDWSFVGLPGADLRGTTFTDLRMREADLTFARCQKATFRDVDLSGAWLSKADFTESDLRGSDLTALDPLITAIARAIIDPDQAIVLATALGVRVLPG</sequence>